<dbReference type="GeneID" id="91287375"/>
<evidence type="ECO:0000313" key="2">
    <source>
        <dbReference type="Proteomes" id="UP000265765"/>
    </source>
</evidence>
<dbReference type="KEGG" id="sge:DWG14_01404"/>
<gene>
    <name evidence="1" type="ORF">DWG14_01404</name>
</gene>
<reference evidence="1 2" key="1">
    <citation type="submission" date="2018-09" db="EMBL/GenBank/DDBJ databases">
        <title>Production of Trimethoprim by Streptomyces sp. 3E-1.</title>
        <authorList>
            <person name="Kang H.J."/>
            <person name="Kim S.B."/>
        </authorList>
    </citation>
    <scope>NUCLEOTIDE SEQUENCE [LARGE SCALE GENOMIC DNA]</scope>
    <source>
        <strain evidence="1 2">3E-1</strain>
    </source>
</reference>
<dbReference type="AlphaFoldDB" id="A0AAI8PLR1"/>
<dbReference type="RefSeq" id="WP_243659646.1">
    <property type="nucleotide sequence ID" value="NZ_CP032427.1"/>
</dbReference>
<dbReference type="Proteomes" id="UP000265765">
    <property type="component" value="Chromosome"/>
</dbReference>
<dbReference type="EMBL" id="CP032427">
    <property type="protein sequence ID" value="AYC37191.1"/>
    <property type="molecule type" value="Genomic_DNA"/>
</dbReference>
<proteinExistence type="predicted"/>
<dbReference type="Pfam" id="PF19907">
    <property type="entry name" value="DUF6380"/>
    <property type="match status" value="1"/>
</dbReference>
<protein>
    <submittedName>
        <fullName evidence="1">Uncharacterized protein</fullName>
    </submittedName>
</protein>
<organism evidence="1 2">
    <name type="scientific">Streptomyces griseorubiginosus</name>
    <dbReference type="NCBI Taxonomy" id="67304"/>
    <lineage>
        <taxon>Bacteria</taxon>
        <taxon>Bacillati</taxon>
        <taxon>Actinomycetota</taxon>
        <taxon>Actinomycetes</taxon>
        <taxon>Kitasatosporales</taxon>
        <taxon>Streptomycetaceae</taxon>
        <taxon>Streptomyces</taxon>
    </lineage>
</organism>
<accession>A0AAI8PLR1</accession>
<sequence>MGDVDNPVQGDAAGEKWHATLRSITASLTATVGRAPFPQHGGRAGEGVR</sequence>
<name>A0AAI8PLR1_9ACTN</name>
<dbReference type="InterPro" id="IPR045960">
    <property type="entry name" value="DUF6380"/>
</dbReference>
<evidence type="ECO:0000313" key="1">
    <source>
        <dbReference type="EMBL" id="AYC37191.1"/>
    </source>
</evidence>